<dbReference type="InterPro" id="IPR035979">
    <property type="entry name" value="RBD_domain_sf"/>
</dbReference>
<organism evidence="5">
    <name type="scientific">Eutreptiella gymnastica</name>
    <dbReference type="NCBI Taxonomy" id="73025"/>
    <lineage>
        <taxon>Eukaryota</taxon>
        <taxon>Discoba</taxon>
        <taxon>Euglenozoa</taxon>
        <taxon>Euglenida</taxon>
        <taxon>Spirocuta</taxon>
        <taxon>Euglenophyceae</taxon>
        <taxon>Eutreptiales</taxon>
        <taxon>Eutreptiaceae</taxon>
        <taxon>Eutreptiella</taxon>
    </lineage>
</organism>
<evidence type="ECO:0000259" key="4">
    <source>
        <dbReference type="PROSITE" id="PS50102"/>
    </source>
</evidence>
<dbReference type="InterPro" id="IPR050374">
    <property type="entry name" value="RRT5_SRSF_SR"/>
</dbReference>
<dbReference type="EMBL" id="HBJA01100481">
    <property type="protein sequence ID" value="CAE0823445.1"/>
    <property type="molecule type" value="Transcribed_RNA"/>
</dbReference>
<feature type="domain" description="RRM" evidence="4">
    <location>
        <begin position="4"/>
        <end position="81"/>
    </location>
</feature>
<dbReference type="SMART" id="SM00360">
    <property type="entry name" value="RRM"/>
    <property type="match status" value="3"/>
</dbReference>
<dbReference type="PROSITE" id="PS50102">
    <property type="entry name" value="RRM"/>
    <property type="match status" value="3"/>
</dbReference>
<evidence type="ECO:0000256" key="3">
    <source>
        <dbReference type="SAM" id="MobiDB-lite"/>
    </source>
</evidence>
<evidence type="ECO:0000256" key="1">
    <source>
        <dbReference type="ARBA" id="ARBA00022884"/>
    </source>
</evidence>
<feature type="domain" description="RRM" evidence="4">
    <location>
        <begin position="201"/>
        <end position="281"/>
    </location>
</feature>
<evidence type="ECO:0000313" key="5">
    <source>
        <dbReference type="EMBL" id="CAE0823445.1"/>
    </source>
</evidence>
<dbReference type="InterPro" id="IPR000504">
    <property type="entry name" value="RRM_dom"/>
</dbReference>
<dbReference type="GO" id="GO:0005737">
    <property type="term" value="C:cytoplasm"/>
    <property type="evidence" value="ECO:0007669"/>
    <property type="project" value="TreeGrafter"/>
</dbReference>
<feature type="region of interest" description="Disordered" evidence="3">
    <location>
        <begin position="166"/>
        <end position="195"/>
    </location>
</feature>
<dbReference type="PANTHER" id="PTHR23003:SF3">
    <property type="entry name" value="FI21236P1-RELATED"/>
    <property type="match status" value="1"/>
</dbReference>
<feature type="domain" description="RRM" evidence="4">
    <location>
        <begin position="97"/>
        <end position="167"/>
    </location>
</feature>
<protein>
    <recommendedName>
        <fullName evidence="4">RRM domain-containing protein</fullName>
    </recommendedName>
</protein>
<name>A0A7S4G2T8_9EUGL</name>
<dbReference type="CDD" id="cd00590">
    <property type="entry name" value="RRM_SF"/>
    <property type="match status" value="2"/>
</dbReference>
<dbReference type="PANTHER" id="PTHR23003">
    <property type="entry name" value="RNA RECOGNITION MOTIF RRM DOMAIN CONTAINING PROTEIN"/>
    <property type="match status" value="1"/>
</dbReference>
<dbReference type="GO" id="GO:1990904">
    <property type="term" value="C:ribonucleoprotein complex"/>
    <property type="evidence" value="ECO:0007669"/>
    <property type="project" value="TreeGrafter"/>
</dbReference>
<dbReference type="Pfam" id="PF00076">
    <property type="entry name" value="RRM_1"/>
    <property type="match status" value="3"/>
</dbReference>
<dbReference type="GO" id="GO:0005634">
    <property type="term" value="C:nucleus"/>
    <property type="evidence" value="ECO:0007669"/>
    <property type="project" value="TreeGrafter"/>
</dbReference>
<reference evidence="5" key="1">
    <citation type="submission" date="2021-01" db="EMBL/GenBank/DDBJ databases">
        <authorList>
            <person name="Corre E."/>
            <person name="Pelletier E."/>
            <person name="Niang G."/>
            <person name="Scheremetjew M."/>
            <person name="Finn R."/>
            <person name="Kale V."/>
            <person name="Holt S."/>
            <person name="Cochrane G."/>
            <person name="Meng A."/>
            <person name="Brown T."/>
            <person name="Cohen L."/>
        </authorList>
    </citation>
    <scope>NUCLEOTIDE SEQUENCE</scope>
    <source>
        <strain evidence="5">CCMP1594</strain>
    </source>
</reference>
<proteinExistence type="predicted"/>
<feature type="compositionally biased region" description="Gly residues" evidence="3">
    <location>
        <begin position="174"/>
        <end position="194"/>
    </location>
</feature>
<gene>
    <name evidence="5" type="ORF">EGYM00163_LOCUS34647</name>
</gene>
<dbReference type="AlphaFoldDB" id="A0A7S4G2T8"/>
<dbReference type="GO" id="GO:0003729">
    <property type="term" value="F:mRNA binding"/>
    <property type="evidence" value="ECO:0007669"/>
    <property type="project" value="TreeGrafter"/>
</dbReference>
<dbReference type="InterPro" id="IPR012677">
    <property type="entry name" value="Nucleotide-bd_a/b_plait_sf"/>
</dbReference>
<sequence length="281" mass="30059">MSEVQVYAGNLSYNTTEADLFEHMRKAGEVLSVSIFRTPDGRSKGCALVSYCSMPEAERAVSELHDTVLDGRQVLVRHDEGAKTGKGGKGGPAQPSSRVYVGNLSFDVTWQNLKDHFAACGTVVRADVMKGYGIVEFETQEMASEAIETMNDGEFFGRTIHVREDRANSERNSYGGGKGGKGGGGGGGGKGRGATSGDPMCKVFVSNLSWYTGNQELGDFMSEVGHVVNVEILTEGGVPGGRSKGCAFVEFSSNDAALGAVERLHDSWLGDRQLAIREFRP</sequence>
<accession>A0A7S4G2T8</accession>
<dbReference type="SUPFAM" id="SSF54928">
    <property type="entry name" value="RNA-binding domain, RBD"/>
    <property type="match status" value="2"/>
</dbReference>
<dbReference type="Gene3D" id="3.30.70.330">
    <property type="match status" value="3"/>
</dbReference>
<keyword evidence="1 2" id="KW-0694">RNA-binding</keyword>
<evidence type="ECO:0000256" key="2">
    <source>
        <dbReference type="PROSITE-ProRule" id="PRU00176"/>
    </source>
</evidence>